<dbReference type="PANTHER" id="PTHR23076">
    <property type="entry name" value="METALLOPROTEASE M41 FTSH"/>
    <property type="match status" value="1"/>
</dbReference>
<evidence type="ECO:0000256" key="5">
    <source>
        <dbReference type="ARBA" id="ARBA00022723"/>
    </source>
</evidence>
<accession>D8M3V0</accession>
<dbReference type="OMA" id="NKREQAN"/>
<evidence type="ECO:0000313" key="12">
    <source>
        <dbReference type="EMBL" id="CBK22573.2"/>
    </source>
</evidence>
<keyword evidence="9" id="KW-0067">ATP-binding</keyword>
<dbReference type="PANTHER" id="PTHR23076:SF97">
    <property type="entry name" value="ATP-DEPENDENT ZINC METALLOPROTEASE YME1L1"/>
    <property type="match status" value="1"/>
</dbReference>
<dbReference type="RefSeq" id="XP_012896621.1">
    <property type="nucleotide sequence ID" value="XM_013041167.1"/>
</dbReference>
<dbReference type="PROSITE" id="PS00674">
    <property type="entry name" value="AAA"/>
    <property type="match status" value="1"/>
</dbReference>
<comment type="similarity">
    <text evidence="3">In the N-terminal section; belongs to the AAA ATPase family.</text>
</comment>
<dbReference type="InterPro" id="IPR003959">
    <property type="entry name" value="ATPase_AAA_core"/>
</dbReference>
<keyword evidence="9" id="KW-0547">Nucleotide-binding</keyword>
<dbReference type="InterPro" id="IPR027417">
    <property type="entry name" value="P-loop_NTPase"/>
</dbReference>
<evidence type="ECO:0000256" key="1">
    <source>
        <dbReference type="ARBA" id="ARBA00001947"/>
    </source>
</evidence>
<dbReference type="GO" id="GO:0006508">
    <property type="term" value="P:proteolysis"/>
    <property type="evidence" value="ECO:0007669"/>
    <property type="project" value="UniProtKB-KW"/>
</dbReference>
<dbReference type="Pfam" id="PF17862">
    <property type="entry name" value="AAA_lid_3"/>
    <property type="match status" value="1"/>
</dbReference>
<dbReference type="InterPro" id="IPR000642">
    <property type="entry name" value="Peptidase_M41"/>
</dbReference>
<dbReference type="GO" id="GO:0005524">
    <property type="term" value="F:ATP binding"/>
    <property type="evidence" value="ECO:0007669"/>
    <property type="project" value="UniProtKB-KW"/>
</dbReference>
<keyword evidence="6" id="KW-0378">Hydrolase</keyword>
<dbReference type="GO" id="GO:0004222">
    <property type="term" value="F:metalloendopeptidase activity"/>
    <property type="evidence" value="ECO:0007669"/>
    <property type="project" value="InterPro"/>
</dbReference>
<dbReference type="InParanoid" id="D8M3V0"/>
<evidence type="ECO:0000256" key="2">
    <source>
        <dbReference type="ARBA" id="ARBA00010044"/>
    </source>
</evidence>
<keyword evidence="5" id="KW-0479">Metal-binding</keyword>
<dbReference type="SMART" id="SM00382">
    <property type="entry name" value="AAA"/>
    <property type="match status" value="1"/>
</dbReference>
<dbReference type="Pfam" id="PF01434">
    <property type="entry name" value="Peptidase_M41"/>
    <property type="match status" value="1"/>
</dbReference>
<dbReference type="InterPro" id="IPR003960">
    <property type="entry name" value="ATPase_AAA_CS"/>
</dbReference>
<proteinExistence type="inferred from homology"/>
<dbReference type="EMBL" id="FN668650">
    <property type="protein sequence ID" value="CBK22573.2"/>
    <property type="molecule type" value="Genomic_DNA"/>
</dbReference>
<evidence type="ECO:0000256" key="10">
    <source>
        <dbReference type="SAM" id="Phobius"/>
    </source>
</evidence>
<dbReference type="GeneID" id="24919827"/>
<dbReference type="FunFam" id="3.40.50.300:FF:002568">
    <property type="entry name" value="Cell division protein (FtsH)"/>
    <property type="match status" value="1"/>
</dbReference>
<dbReference type="InterPro" id="IPR003593">
    <property type="entry name" value="AAA+_ATPase"/>
</dbReference>
<evidence type="ECO:0000256" key="6">
    <source>
        <dbReference type="ARBA" id="ARBA00022801"/>
    </source>
</evidence>
<reference evidence="12" key="1">
    <citation type="submission" date="2010-02" db="EMBL/GenBank/DDBJ databases">
        <title>Sequencing and annotation of the Blastocystis hominis genome.</title>
        <authorList>
            <person name="Wincker P."/>
        </authorList>
    </citation>
    <scope>NUCLEOTIDE SEQUENCE</scope>
    <source>
        <strain evidence="12">Singapore isolate B</strain>
    </source>
</reference>
<organism evidence="12">
    <name type="scientific">Blastocystis hominis</name>
    <dbReference type="NCBI Taxonomy" id="12968"/>
    <lineage>
        <taxon>Eukaryota</taxon>
        <taxon>Sar</taxon>
        <taxon>Stramenopiles</taxon>
        <taxon>Bigyra</taxon>
        <taxon>Opalozoa</taxon>
        <taxon>Opalinata</taxon>
        <taxon>Blastocystidae</taxon>
        <taxon>Blastocystis</taxon>
    </lineage>
</organism>
<evidence type="ECO:0000259" key="11">
    <source>
        <dbReference type="SMART" id="SM00382"/>
    </source>
</evidence>
<dbReference type="GO" id="GO:0016887">
    <property type="term" value="F:ATP hydrolysis activity"/>
    <property type="evidence" value="ECO:0007669"/>
    <property type="project" value="InterPro"/>
</dbReference>
<dbReference type="InterPro" id="IPR041569">
    <property type="entry name" value="AAA_lid_3"/>
</dbReference>
<keyword evidence="13" id="KW-1185">Reference proteome</keyword>
<evidence type="ECO:0000256" key="9">
    <source>
        <dbReference type="RuleBase" id="RU003651"/>
    </source>
</evidence>
<name>D8M3V0_BLAHO</name>
<evidence type="ECO:0000256" key="4">
    <source>
        <dbReference type="ARBA" id="ARBA00022670"/>
    </source>
</evidence>
<evidence type="ECO:0000256" key="3">
    <source>
        <dbReference type="ARBA" id="ARBA00010550"/>
    </source>
</evidence>
<protein>
    <recommendedName>
        <fullName evidence="11">AAA+ ATPase domain-containing protein</fullName>
    </recommendedName>
</protein>
<keyword evidence="7" id="KW-0862">Zinc</keyword>
<keyword evidence="10" id="KW-1133">Transmembrane helix</keyword>
<dbReference type="Pfam" id="PF00004">
    <property type="entry name" value="AAA"/>
    <property type="match status" value="1"/>
</dbReference>
<dbReference type="GO" id="GO:0004176">
    <property type="term" value="F:ATP-dependent peptidase activity"/>
    <property type="evidence" value="ECO:0007669"/>
    <property type="project" value="InterPro"/>
</dbReference>
<keyword evidence="4" id="KW-0645">Protease</keyword>
<keyword evidence="8" id="KW-0482">Metalloprotease</keyword>
<evidence type="ECO:0000256" key="7">
    <source>
        <dbReference type="ARBA" id="ARBA00022833"/>
    </source>
</evidence>
<dbReference type="Gene3D" id="1.20.58.760">
    <property type="entry name" value="Peptidase M41"/>
    <property type="match status" value="1"/>
</dbReference>
<evidence type="ECO:0000256" key="8">
    <source>
        <dbReference type="ARBA" id="ARBA00023049"/>
    </source>
</evidence>
<dbReference type="Gene3D" id="3.40.50.300">
    <property type="entry name" value="P-loop containing nucleotide triphosphate hydrolases"/>
    <property type="match status" value="1"/>
</dbReference>
<dbReference type="SUPFAM" id="SSF140990">
    <property type="entry name" value="FtsH protease domain-like"/>
    <property type="match status" value="1"/>
</dbReference>
<dbReference type="InterPro" id="IPR037219">
    <property type="entry name" value="Peptidase_M41-like"/>
</dbReference>
<gene>
    <name evidence="12" type="ORF">GSBLH_T00002680001</name>
</gene>
<dbReference type="SUPFAM" id="SSF52540">
    <property type="entry name" value="P-loop containing nucleoside triphosphate hydrolases"/>
    <property type="match status" value="1"/>
</dbReference>
<evidence type="ECO:0000313" key="13">
    <source>
        <dbReference type="Proteomes" id="UP000008312"/>
    </source>
</evidence>
<dbReference type="GO" id="GO:0046872">
    <property type="term" value="F:metal ion binding"/>
    <property type="evidence" value="ECO:0007669"/>
    <property type="project" value="UniProtKB-KW"/>
</dbReference>
<dbReference type="AlphaFoldDB" id="D8M3V0"/>
<feature type="transmembrane region" description="Helical" evidence="10">
    <location>
        <begin position="52"/>
        <end position="74"/>
    </location>
</feature>
<comment type="similarity">
    <text evidence="9">Belongs to the AAA ATPase family.</text>
</comment>
<dbReference type="Gene3D" id="1.10.8.60">
    <property type="match status" value="1"/>
</dbReference>
<comment type="similarity">
    <text evidence="2">In the C-terminal section; belongs to the peptidase M41 family.</text>
</comment>
<comment type="cofactor">
    <cofactor evidence="1">
        <name>Zn(2+)</name>
        <dbReference type="ChEBI" id="CHEBI:29105"/>
    </cofactor>
</comment>
<dbReference type="Proteomes" id="UP000008312">
    <property type="component" value="Unassembled WGS sequence"/>
</dbReference>
<sequence>MDLFHRLTPSQIFDLLDKVRRPGLSNVLDPSVLSGLLEAYVPPPRKIVVRNWFAIILSSILFIYLSISLILSFTRSAKYPQEKRNQLPPYRQNEPETNITTRFSDVVGIEDNIEELKIIVNYLRDPSAFSSLGATAPHGVLLTGPPGTGKTLMARAVAGEAGVPFFFVSASEFEDIFVGMGARRVRELFNVARRSAPCIIFIDEIDSLENRSTLNFGSGSSYQTVNQLLNEIGGFHGNEGILVMAATNFAEQLDPALTRAGRFDVKIQTTLPKFEDRLKLIQMKTRKMLFASDVDLERLATQLVGCSGAEIDTLLRITAMRVLADGRFQITWDDLDQSRDRVLMGVKKQKIKSDLVNWNTAVHESGHALLSFLTPDYPKVDKVTILPRGNALGYVSNLADESVLYNVTKQDLINRIDVALAGRVAEEVVFGKKEVTTGASNDLEKATRIVLAMVYNYGLTDCGLRSEAPESDEHEPNLRFYSEETIAANDQAVEKLLEERYQHVQKVVKQNKRKLLRLAKSLLKYETLSGENAKRVMEGKKPILGKRENTKENKKFIQLYRTMSLVHMFMLSDGELVNRIKLKEEESQYQAVKENVMASHGATLDYQIPMFRMADLFQNQEFAEMVKKKYWELLDERSLKDIDWEELSEKYK</sequence>
<keyword evidence="10" id="KW-0812">Transmembrane</keyword>
<dbReference type="OrthoDB" id="1413014at2759"/>
<keyword evidence="10" id="KW-0472">Membrane</keyword>
<feature type="domain" description="AAA+ ATPase" evidence="11">
    <location>
        <begin position="136"/>
        <end position="273"/>
    </location>
</feature>